<comment type="subcellular location">
    <subcellularLocation>
        <location evidence="1 8">Cell membrane</location>
        <topology evidence="1 8">Multi-pass membrane protein</topology>
    </subcellularLocation>
</comment>
<dbReference type="Proteomes" id="UP000263993">
    <property type="component" value="Unassembled WGS sequence"/>
</dbReference>
<evidence type="ECO:0000256" key="4">
    <source>
        <dbReference type="ARBA" id="ARBA00022475"/>
    </source>
</evidence>
<keyword evidence="3" id="KW-0813">Transport</keyword>
<evidence type="ECO:0000313" key="9">
    <source>
        <dbReference type="EMBL" id="RDV03358.1"/>
    </source>
</evidence>
<keyword evidence="6 8" id="KW-1133">Transmembrane helix</keyword>
<comment type="similarity">
    <text evidence="2 8">Belongs to the 4-toluene sulfonate uptake permease (TSUP) (TC 2.A.102) family.</text>
</comment>
<protein>
    <recommendedName>
        <fullName evidence="8">Probable membrane transporter protein</fullName>
    </recommendedName>
</protein>
<dbReference type="InterPro" id="IPR052017">
    <property type="entry name" value="TSUP"/>
</dbReference>
<keyword evidence="4 8" id="KW-1003">Cell membrane</keyword>
<sequence>MLTIITDPLFYALAIPAVISLGLSKGGFAGMGQIATPMLALIMPPLEAAAILLPIMLVQDANAVWVYRKDWSGRIVAIFVSGSLIGIGVAWWLASYISDAAVRIFIGGFTIAFVAYSIVGMMRVPREPGQPGIRDGVFWGALSGFTSTICQAGSPPYQMYALRLRLSKMTFVGTTAMTFALINVIKVVPYFALGNFTTKSLGTSLVLLPLAMVTNWLGFWLVKVTPQERFYRIMLVVMLVLSLELTREGVMELWAH</sequence>
<feature type="transmembrane region" description="Helical" evidence="8">
    <location>
        <begin position="169"/>
        <end position="192"/>
    </location>
</feature>
<name>A0A371B701_9BRAD</name>
<evidence type="ECO:0000256" key="5">
    <source>
        <dbReference type="ARBA" id="ARBA00022692"/>
    </source>
</evidence>
<dbReference type="GO" id="GO:0005886">
    <property type="term" value="C:plasma membrane"/>
    <property type="evidence" value="ECO:0007669"/>
    <property type="project" value="UniProtKB-SubCell"/>
</dbReference>
<evidence type="ECO:0000256" key="3">
    <source>
        <dbReference type="ARBA" id="ARBA00022448"/>
    </source>
</evidence>
<feature type="transmembrane region" description="Helical" evidence="8">
    <location>
        <begin position="204"/>
        <end position="222"/>
    </location>
</feature>
<organism evidence="9 10">
    <name type="scientific">Undibacter mobilis</name>
    <dbReference type="NCBI Taxonomy" id="2292256"/>
    <lineage>
        <taxon>Bacteria</taxon>
        <taxon>Pseudomonadati</taxon>
        <taxon>Pseudomonadota</taxon>
        <taxon>Alphaproteobacteria</taxon>
        <taxon>Hyphomicrobiales</taxon>
        <taxon>Nitrobacteraceae</taxon>
        <taxon>Undibacter</taxon>
    </lineage>
</organism>
<proteinExistence type="inferred from homology"/>
<comment type="caution">
    <text evidence="9">The sequence shown here is derived from an EMBL/GenBank/DDBJ whole genome shotgun (WGS) entry which is preliminary data.</text>
</comment>
<evidence type="ECO:0000256" key="8">
    <source>
        <dbReference type="RuleBase" id="RU363041"/>
    </source>
</evidence>
<dbReference type="AlphaFoldDB" id="A0A371B701"/>
<evidence type="ECO:0000256" key="6">
    <source>
        <dbReference type="ARBA" id="ARBA00022989"/>
    </source>
</evidence>
<dbReference type="PANTHER" id="PTHR30269">
    <property type="entry name" value="TRANSMEMBRANE PROTEIN YFCA"/>
    <property type="match status" value="1"/>
</dbReference>
<dbReference type="InterPro" id="IPR002781">
    <property type="entry name" value="TM_pro_TauE-like"/>
</dbReference>
<dbReference type="Pfam" id="PF01925">
    <property type="entry name" value="TauE"/>
    <property type="match status" value="1"/>
</dbReference>
<feature type="transmembrane region" description="Helical" evidence="8">
    <location>
        <begin position="75"/>
        <end position="94"/>
    </location>
</feature>
<keyword evidence="7 8" id="KW-0472">Membrane</keyword>
<gene>
    <name evidence="9" type="ORF">DXH78_01395</name>
</gene>
<evidence type="ECO:0000256" key="2">
    <source>
        <dbReference type="ARBA" id="ARBA00009142"/>
    </source>
</evidence>
<dbReference type="OrthoDB" id="7028171at2"/>
<feature type="transmembrane region" description="Helical" evidence="8">
    <location>
        <begin position="9"/>
        <end position="28"/>
    </location>
</feature>
<dbReference type="EMBL" id="QRGO01000001">
    <property type="protein sequence ID" value="RDV03358.1"/>
    <property type="molecule type" value="Genomic_DNA"/>
</dbReference>
<feature type="transmembrane region" description="Helical" evidence="8">
    <location>
        <begin position="34"/>
        <end position="55"/>
    </location>
</feature>
<evidence type="ECO:0000313" key="10">
    <source>
        <dbReference type="Proteomes" id="UP000263993"/>
    </source>
</evidence>
<evidence type="ECO:0000256" key="7">
    <source>
        <dbReference type="ARBA" id="ARBA00023136"/>
    </source>
</evidence>
<accession>A0A371B701</accession>
<keyword evidence="5 8" id="KW-0812">Transmembrane</keyword>
<dbReference type="PANTHER" id="PTHR30269:SF37">
    <property type="entry name" value="MEMBRANE TRANSPORTER PROTEIN"/>
    <property type="match status" value="1"/>
</dbReference>
<reference evidence="10" key="1">
    <citation type="submission" date="2018-08" db="EMBL/GenBank/DDBJ databases">
        <authorList>
            <person name="Kim S.-J."/>
            <person name="Jung G.-Y."/>
        </authorList>
    </citation>
    <scope>NUCLEOTIDE SEQUENCE [LARGE SCALE GENOMIC DNA]</scope>
    <source>
        <strain evidence="10">GY_H</strain>
    </source>
</reference>
<feature type="transmembrane region" description="Helical" evidence="8">
    <location>
        <begin position="100"/>
        <end position="119"/>
    </location>
</feature>
<evidence type="ECO:0000256" key="1">
    <source>
        <dbReference type="ARBA" id="ARBA00004651"/>
    </source>
</evidence>
<keyword evidence="10" id="KW-1185">Reference proteome</keyword>